<evidence type="ECO:0000313" key="2">
    <source>
        <dbReference type="Proteomes" id="UP000299102"/>
    </source>
</evidence>
<proteinExistence type="predicted"/>
<name>A0A4C1ZIL2_EUMVA</name>
<dbReference type="PANTHER" id="PTHR47331">
    <property type="entry name" value="PHD-TYPE DOMAIN-CONTAINING PROTEIN"/>
    <property type="match status" value="1"/>
</dbReference>
<sequence length="332" mass="38001">MSNTDESRFDLKFKKLPTGTVEGREVPSKRQVLIFVMSIFDPLCLLSPYTKKGKMMLLRSWRAGVPWRVRSSERDVQTWLEWYSVTQVRRRTKSSHTGEKYLHTNGLIDTALVAGKACVAPNKLASIPRLELQVALLSYRLASSIIKEYDSIKNPRRIIWIGAAFSKTPEREWPVHKDIGQNDEPGDELKHETVCVITQPDKVSDVHRFSSWTRLRPLPATSRLRALDSVLIDGVLRVADGGPLSRLSWPWKLREHGKPAARAILADTITPYRQKGSHSRQLRRVRHIQPHPSKKDYMPLARLEGNQPPFTHCDMGYFGPTEVTIGRRRGKR</sequence>
<protein>
    <submittedName>
        <fullName evidence="1">Uncharacterized protein</fullName>
    </submittedName>
</protein>
<evidence type="ECO:0000313" key="1">
    <source>
        <dbReference type="EMBL" id="GBP86954.1"/>
    </source>
</evidence>
<reference evidence="1 2" key="1">
    <citation type="journal article" date="2019" name="Commun. Biol.">
        <title>The bagworm genome reveals a unique fibroin gene that provides high tensile strength.</title>
        <authorList>
            <person name="Kono N."/>
            <person name="Nakamura H."/>
            <person name="Ohtoshi R."/>
            <person name="Tomita M."/>
            <person name="Numata K."/>
            <person name="Arakawa K."/>
        </authorList>
    </citation>
    <scope>NUCLEOTIDE SEQUENCE [LARGE SCALE GENOMIC DNA]</scope>
</reference>
<dbReference type="OrthoDB" id="5983986at2759"/>
<gene>
    <name evidence="1" type="ORF">EVAR_62798_1</name>
</gene>
<comment type="caution">
    <text evidence="1">The sequence shown here is derived from an EMBL/GenBank/DDBJ whole genome shotgun (WGS) entry which is preliminary data.</text>
</comment>
<accession>A0A4C1ZIL2</accession>
<dbReference type="AlphaFoldDB" id="A0A4C1ZIL2"/>
<dbReference type="Pfam" id="PF05380">
    <property type="entry name" value="Peptidase_A17"/>
    <property type="match status" value="2"/>
</dbReference>
<organism evidence="1 2">
    <name type="scientific">Eumeta variegata</name>
    <name type="common">Bagworm moth</name>
    <name type="synonym">Eumeta japonica</name>
    <dbReference type="NCBI Taxonomy" id="151549"/>
    <lineage>
        <taxon>Eukaryota</taxon>
        <taxon>Metazoa</taxon>
        <taxon>Ecdysozoa</taxon>
        <taxon>Arthropoda</taxon>
        <taxon>Hexapoda</taxon>
        <taxon>Insecta</taxon>
        <taxon>Pterygota</taxon>
        <taxon>Neoptera</taxon>
        <taxon>Endopterygota</taxon>
        <taxon>Lepidoptera</taxon>
        <taxon>Glossata</taxon>
        <taxon>Ditrysia</taxon>
        <taxon>Tineoidea</taxon>
        <taxon>Psychidae</taxon>
        <taxon>Oiketicinae</taxon>
        <taxon>Eumeta</taxon>
    </lineage>
</organism>
<keyword evidence="2" id="KW-1185">Reference proteome</keyword>
<dbReference type="Proteomes" id="UP000299102">
    <property type="component" value="Unassembled WGS sequence"/>
</dbReference>
<dbReference type="InterPro" id="IPR008042">
    <property type="entry name" value="Retrotrans_Pao"/>
</dbReference>
<dbReference type="EMBL" id="BGZK01001826">
    <property type="protein sequence ID" value="GBP86954.1"/>
    <property type="molecule type" value="Genomic_DNA"/>
</dbReference>